<dbReference type="AlphaFoldDB" id="H1PQ78"/>
<dbReference type="PANTHER" id="PTHR22916:SF3">
    <property type="entry name" value="UDP-GLCNAC:BETAGAL BETA-1,3-N-ACETYLGLUCOSAMINYLTRANSFERASE-LIKE PROTEIN 1"/>
    <property type="match status" value="1"/>
</dbReference>
<dbReference type="GO" id="GO:0016758">
    <property type="term" value="F:hexosyltransferase activity"/>
    <property type="evidence" value="ECO:0007669"/>
    <property type="project" value="UniProtKB-ARBA"/>
</dbReference>
<accession>H1PQ78</accession>
<evidence type="ECO:0000313" key="3">
    <source>
        <dbReference type="Proteomes" id="UP000003233"/>
    </source>
</evidence>
<proteinExistence type="predicted"/>
<dbReference type="Gene3D" id="3.90.550.10">
    <property type="entry name" value="Spore Coat Polysaccharide Biosynthesis Protein SpsA, Chain A"/>
    <property type="match status" value="1"/>
</dbReference>
<organism evidence="2 3">
    <name type="scientific">Fusobacterium ulcerans 12-1B</name>
    <dbReference type="NCBI Taxonomy" id="457404"/>
    <lineage>
        <taxon>Bacteria</taxon>
        <taxon>Fusobacteriati</taxon>
        <taxon>Fusobacteriota</taxon>
        <taxon>Fusobacteriia</taxon>
        <taxon>Fusobacteriales</taxon>
        <taxon>Fusobacteriaceae</taxon>
        <taxon>Fusobacterium</taxon>
    </lineage>
</organism>
<sequence>MKFLVENNIFIDDMRENYERRDKKSYEGEEKLMKISVITVNYNGSKTLSRTIESVLNQTYNNIEYIIIDGKSTDNSTEIIKSYEKKFKEKKYEYKWISEKDTGTYNAMNKGIKMASGKIVGIINSDDWYEKDTLNLVANEFKRDINLEMIYGLLRTINNNCFEKIKGDYHSFGKGQHPTVFLKKEIYEKYGAFNEKYKIAADSDLLLRLKNKNIKYIFIEKILANFDLSGISTRNFLEASLEDVKISYLNGIYTKKERIIRIISIYLKYFGKNLLK</sequence>
<gene>
    <name evidence="2" type="ORF">HMPREF0402_00571</name>
</gene>
<comment type="caution">
    <text evidence="2">The sequence shown here is derived from an EMBL/GenBank/DDBJ whole genome shotgun (WGS) entry which is preliminary data.</text>
</comment>
<dbReference type="SUPFAM" id="SSF53448">
    <property type="entry name" value="Nucleotide-diphospho-sugar transferases"/>
    <property type="match status" value="1"/>
</dbReference>
<reference evidence="2 3" key="1">
    <citation type="submission" date="2012-07" db="EMBL/GenBank/DDBJ databases">
        <title>The Genome Sequence of Fusobacterium ulcerans 12_1B.</title>
        <authorList>
            <consortium name="The Broad Institute Genome Sequencing Platform"/>
            <person name="Earl A."/>
            <person name="Ward D."/>
            <person name="Feldgarden M."/>
            <person name="Gevers D."/>
            <person name="Strauss J."/>
            <person name="Ambrose C.E."/>
            <person name="Allen-Vercoe E."/>
            <person name="Walker B."/>
            <person name="Young S.K."/>
            <person name="Zeng Q."/>
            <person name="Gargeya S."/>
            <person name="Fitzgerald M."/>
            <person name="Haas B."/>
            <person name="Abouelleil A."/>
            <person name="Alvarado L."/>
            <person name="Arachchi H.M."/>
            <person name="Berlin A.M."/>
            <person name="Chapman S.B."/>
            <person name="Goldberg J."/>
            <person name="Griggs A."/>
            <person name="Gujja S."/>
            <person name="Hansen M."/>
            <person name="Howarth C."/>
            <person name="Imamovic A."/>
            <person name="Larimer J."/>
            <person name="McCowen C."/>
            <person name="Montmayeur A."/>
            <person name="Murphy C."/>
            <person name="Neiman D."/>
            <person name="Pearson M."/>
            <person name="Priest M."/>
            <person name="Roberts A."/>
            <person name="Saif S."/>
            <person name="Shea T."/>
            <person name="Sisk P."/>
            <person name="Sykes S."/>
            <person name="Wortman J."/>
            <person name="Nusbaum C."/>
            <person name="Birren B."/>
        </authorList>
    </citation>
    <scope>NUCLEOTIDE SEQUENCE [LARGE SCALE GENOMIC DNA]</scope>
    <source>
        <strain evidence="2 3">12_1B</strain>
    </source>
</reference>
<protein>
    <recommendedName>
        <fullName evidence="1">Glycosyltransferase 2-like domain-containing protein</fullName>
    </recommendedName>
</protein>
<dbReference type="PANTHER" id="PTHR22916">
    <property type="entry name" value="GLYCOSYLTRANSFERASE"/>
    <property type="match status" value="1"/>
</dbReference>
<keyword evidence="3" id="KW-1185">Reference proteome</keyword>
<evidence type="ECO:0000313" key="2">
    <source>
        <dbReference type="EMBL" id="EHO83553.2"/>
    </source>
</evidence>
<dbReference type="HOGENOM" id="CLU_025996_21_1_0"/>
<feature type="domain" description="Glycosyltransferase 2-like" evidence="1">
    <location>
        <begin position="36"/>
        <end position="165"/>
    </location>
</feature>
<dbReference type="InterPro" id="IPR029044">
    <property type="entry name" value="Nucleotide-diphossugar_trans"/>
</dbReference>
<dbReference type="Pfam" id="PF00535">
    <property type="entry name" value="Glycos_transf_2"/>
    <property type="match status" value="1"/>
</dbReference>
<dbReference type="Proteomes" id="UP000003233">
    <property type="component" value="Unassembled WGS sequence"/>
</dbReference>
<dbReference type="CDD" id="cd06433">
    <property type="entry name" value="GT_2_WfgS_like"/>
    <property type="match status" value="1"/>
</dbReference>
<dbReference type="InterPro" id="IPR001173">
    <property type="entry name" value="Glyco_trans_2-like"/>
</dbReference>
<evidence type="ECO:0000259" key="1">
    <source>
        <dbReference type="Pfam" id="PF00535"/>
    </source>
</evidence>
<dbReference type="EMBL" id="AGWJ02000002">
    <property type="protein sequence ID" value="EHO83553.2"/>
    <property type="molecule type" value="Genomic_DNA"/>
</dbReference>
<name>H1PQ78_9FUSO</name>
<dbReference type="PATRIC" id="fig|457404.5.peg.685"/>